<evidence type="ECO:0000313" key="2">
    <source>
        <dbReference type="EMBL" id="JAH45160.1"/>
    </source>
</evidence>
<proteinExistence type="predicted"/>
<dbReference type="AlphaFoldDB" id="A0A0E9SWV1"/>
<keyword evidence="1" id="KW-1133">Transmembrane helix</keyword>
<accession>A0A0E9SWV1</accession>
<protein>
    <submittedName>
        <fullName evidence="2">Uncharacterized protein</fullName>
    </submittedName>
</protein>
<name>A0A0E9SWV1_ANGAN</name>
<keyword evidence="1" id="KW-0472">Membrane</keyword>
<reference evidence="2" key="1">
    <citation type="submission" date="2014-11" db="EMBL/GenBank/DDBJ databases">
        <authorList>
            <person name="Amaro Gonzalez C."/>
        </authorList>
    </citation>
    <scope>NUCLEOTIDE SEQUENCE</scope>
</reference>
<dbReference type="EMBL" id="GBXM01063417">
    <property type="protein sequence ID" value="JAH45160.1"/>
    <property type="molecule type" value="Transcribed_RNA"/>
</dbReference>
<feature type="transmembrane region" description="Helical" evidence="1">
    <location>
        <begin position="12"/>
        <end position="34"/>
    </location>
</feature>
<reference evidence="2" key="2">
    <citation type="journal article" date="2015" name="Fish Shellfish Immunol.">
        <title>Early steps in the European eel (Anguilla anguilla)-Vibrio vulnificus interaction in the gills: Role of the RtxA13 toxin.</title>
        <authorList>
            <person name="Callol A."/>
            <person name="Pajuelo D."/>
            <person name="Ebbesson L."/>
            <person name="Teles M."/>
            <person name="MacKenzie S."/>
            <person name="Amaro C."/>
        </authorList>
    </citation>
    <scope>NUCLEOTIDE SEQUENCE</scope>
</reference>
<sequence>MNFTEKKNLNSVCGVFGKVCIFKVSSCLSVWIFVRTNFFSV</sequence>
<evidence type="ECO:0000256" key="1">
    <source>
        <dbReference type="SAM" id="Phobius"/>
    </source>
</evidence>
<keyword evidence="1" id="KW-0812">Transmembrane</keyword>
<organism evidence="2">
    <name type="scientific">Anguilla anguilla</name>
    <name type="common">European freshwater eel</name>
    <name type="synonym">Muraena anguilla</name>
    <dbReference type="NCBI Taxonomy" id="7936"/>
    <lineage>
        <taxon>Eukaryota</taxon>
        <taxon>Metazoa</taxon>
        <taxon>Chordata</taxon>
        <taxon>Craniata</taxon>
        <taxon>Vertebrata</taxon>
        <taxon>Euteleostomi</taxon>
        <taxon>Actinopterygii</taxon>
        <taxon>Neopterygii</taxon>
        <taxon>Teleostei</taxon>
        <taxon>Anguilliformes</taxon>
        <taxon>Anguillidae</taxon>
        <taxon>Anguilla</taxon>
    </lineage>
</organism>